<accession>A0ABZ2HHZ2</accession>
<evidence type="ECO:0008006" key="3">
    <source>
        <dbReference type="Google" id="ProtNLM"/>
    </source>
</evidence>
<organism evidence="1 2">
    <name type="scientific">Roseovarius phycicola</name>
    <dbReference type="NCBI Taxonomy" id="3080976"/>
    <lineage>
        <taxon>Bacteria</taxon>
        <taxon>Pseudomonadati</taxon>
        <taxon>Pseudomonadota</taxon>
        <taxon>Alphaproteobacteria</taxon>
        <taxon>Rhodobacterales</taxon>
        <taxon>Roseobacteraceae</taxon>
        <taxon>Roseovarius</taxon>
    </lineage>
</organism>
<dbReference type="RefSeq" id="WP_338550390.1">
    <property type="nucleotide sequence ID" value="NZ_CP146069.1"/>
</dbReference>
<evidence type="ECO:0000313" key="1">
    <source>
        <dbReference type="EMBL" id="WWR47562.1"/>
    </source>
</evidence>
<reference evidence="1 2" key="1">
    <citation type="submission" date="2023-10" db="EMBL/GenBank/DDBJ databases">
        <title>Roseovarius strain S88 nov., isolated from a marine algae.</title>
        <authorList>
            <person name="Lee M.W."/>
            <person name="Lee J.K."/>
            <person name="Kim J.M."/>
            <person name="Choi D.G."/>
            <person name="Baek J.H."/>
            <person name="Bayburt H."/>
            <person name="Jung J.J."/>
            <person name="Han D.M."/>
            <person name="Jeon C.O."/>
        </authorList>
    </citation>
    <scope>NUCLEOTIDE SEQUENCE [LARGE SCALE GENOMIC DNA]</scope>
    <source>
        <strain evidence="1 2">S88</strain>
    </source>
</reference>
<evidence type="ECO:0000313" key="2">
    <source>
        <dbReference type="Proteomes" id="UP001364156"/>
    </source>
</evidence>
<gene>
    <name evidence="1" type="ORF">RZ517_05145</name>
</gene>
<dbReference type="Proteomes" id="UP001364156">
    <property type="component" value="Chromosome"/>
</dbReference>
<sequence length="127" mass="14158">MPVYTFAYKVGREAALLNDEEWEKIEPLMDVRKRVESIARYQEETGVSSDEASLKDPSGMEALQVYFELTGVELEHPNQLYGVKLSEYGSLCPSCSKPFRTPRAKFCANCGYKLPNGEVAGPLGDQS</sequence>
<dbReference type="EMBL" id="CP146069">
    <property type="protein sequence ID" value="WWR47562.1"/>
    <property type="molecule type" value="Genomic_DNA"/>
</dbReference>
<proteinExistence type="predicted"/>
<protein>
    <recommendedName>
        <fullName evidence="3">Zinc ribbon domain-containing protein</fullName>
    </recommendedName>
</protein>
<name>A0ABZ2HHZ2_9RHOB</name>
<keyword evidence="2" id="KW-1185">Reference proteome</keyword>